<feature type="signal peptide" evidence="1">
    <location>
        <begin position="1"/>
        <end position="38"/>
    </location>
</feature>
<gene>
    <name evidence="2" type="ORF">AHIS1636_20020</name>
</gene>
<protein>
    <submittedName>
        <fullName evidence="2">Uncharacterized protein</fullName>
    </submittedName>
</protein>
<feature type="chain" id="PRO_5047204509" evidence="1">
    <location>
        <begin position="39"/>
        <end position="124"/>
    </location>
</feature>
<evidence type="ECO:0000313" key="2">
    <source>
        <dbReference type="EMBL" id="GLB67562.1"/>
    </source>
</evidence>
<accession>A0ABQ5MV95</accession>
<dbReference type="EMBL" id="BRVS01000008">
    <property type="protein sequence ID" value="GLB67562.1"/>
    <property type="molecule type" value="Genomic_DNA"/>
</dbReference>
<dbReference type="Proteomes" id="UP001209654">
    <property type="component" value="Unassembled WGS sequence"/>
</dbReference>
<name>A0ABQ5MV95_9MICC</name>
<proteinExistence type="predicted"/>
<reference evidence="2 3" key="1">
    <citation type="journal article" date="2023" name="Int. J. Syst. Evol. Microbiol.">
        <title>Arthrobacter mangrovi sp. nov., an actinobacterium isolated from the rhizosphere of a mangrove.</title>
        <authorList>
            <person name="Hamada M."/>
            <person name="Saitou S."/>
            <person name="Enomoto N."/>
            <person name="Nanri K."/>
            <person name="Hidaka K."/>
            <person name="Miura T."/>
            <person name="Tamura T."/>
        </authorList>
    </citation>
    <scope>NUCLEOTIDE SEQUENCE [LARGE SCALE GENOMIC DNA]</scope>
    <source>
        <strain evidence="2 3">NBRC 112813</strain>
    </source>
</reference>
<evidence type="ECO:0000313" key="3">
    <source>
        <dbReference type="Proteomes" id="UP001209654"/>
    </source>
</evidence>
<organism evidence="2 3">
    <name type="scientific">Arthrobacter mangrovi</name>
    <dbReference type="NCBI Taxonomy" id="2966350"/>
    <lineage>
        <taxon>Bacteria</taxon>
        <taxon>Bacillati</taxon>
        <taxon>Actinomycetota</taxon>
        <taxon>Actinomycetes</taxon>
        <taxon>Micrococcales</taxon>
        <taxon>Micrococcaceae</taxon>
        <taxon>Arthrobacter</taxon>
    </lineage>
</organism>
<keyword evidence="3" id="KW-1185">Reference proteome</keyword>
<sequence length="124" mass="13004">MGSRRRYLVRSIRAAAGSFLTAAAVTAFGVLGSSPATAAVPAFETVHSEAAAAGAANYLRRELNLLERRQPEARGAAKAGEPSASQRLDEVRAEMDQAVAWGLVTPAQAKHFVAQIESRISAGL</sequence>
<keyword evidence="1" id="KW-0732">Signal</keyword>
<comment type="caution">
    <text evidence="2">The sequence shown here is derived from an EMBL/GenBank/DDBJ whole genome shotgun (WGS) entry which is preliminary data.</text>
</comment>
<evidence type="ECO:0000256" key="1">
    <source>
        <dbReference type="SAM" id="SignalP"/>
    </source>
</evidence>